<feature type="transmembrane region" description="Helical" evidence="1">
    <location>
        <begin position="62"/>
        <end position="82"/>
    </location>
</feature>
<comment type="caution">
    <text evidence="2">The sequence shown here is derived from an EMBL/GenBank/DDBJ whole genome shotgun (WGS) entry which is preliminary data.</text>
</comment>
<dbReference type="AlphaFoldDB" id="A0A941ASL3"/>
<accession>A0A941ASL3</accession>
<dbReference type="Proteomes" id="UP000674234">
    <property type="component" value="Unassembled WGS sequence"/>
</dbReference>
<evidence type="ECO:0000313" key="3">
    <source>
        <dbReference type="Proteomes" id="UP000674234"/>
    </source>
</evidence>
<evidence type="ECO:0000256" key="1">
    <source>
        <dbReference type="SAM" id="Phobius"/>
    </source>
</evidence>
<keyword evidence="3" id="KW-1185">Reference proteome</keyword>
<feature type="transmembrane region" description="Helical" evidence="1">
    <location>
        <begin position="222"/>
        <end position="240"/>
    </location>
</feature>
<feature type="transmembrane region" description="Helical" evidence="1">
    <location>
        <begin position="177"/>
        <end position="193"/>
    </location>
</feature>
<feature type="transmembrane region" description="Helical" evidence="1">
    <location>
        <begin position="199"/>
        <end position="217"/>
    </location>
</feature>
<proteinExistence type="predicted"/>
<feature type="transmembrane region" description="Helical" evidence="1">
    <location>
        <begin position="277"/>
        <end position="298"/>
    </location>
</feature>
<gene>
    <name evidence="2" type="ORF">JOL79_33145</name>
</gene>
<evidence type="ECO:0000313" key="2">
    <source>
        <dbReference type="EMBL" id="MBP2708629.1"/>
    </source>
</evidence>
<feature type="transmembrane region" description="Helical" evidence="1">
    <location>
        <begin position="402"/>
        <end position="420"/>
    </location>
</feature>
<evidence type="ECO:0008006" key="4">
    <source>
        <dbReference type="Google" id="ProtNLM"/>
    </source>
</evidence>
<feature type="transmembrane region" description="Helical" evidence="1">
    <location>
        <begin position="252"/>
        <end position="270"/>
    </location>
</feature>
<reference evidence="2" key="1">
    <citation type="submission" date="2021-02" db="EMBL/GenBank/DDBJ databases">
        <title>Draft genome sequence of Microbispora sp. RL4-1S isolated from rice leaves in Thailand.</title>
        <authorList>
            <person name="Muangham S."/>
            <person name="Duangmal K."/>
        </authorList>
    </citation>
    <scope>NUCLEOTIDE SEQUENCE</scope>
    <source>
        <strain evidence="2">RL4-1S</strain>
    </source>
</reference>
<feature type="transmembrane region" description="Helical" evidence="1">
    <location>
        <begin position="88"/>
        <end position="107"/>
    </location>
</feature>
<keyword evidence="1" id="KW-1133">Transmembrane helix</keyword>
<protein>
    <recommendedName>
        <fullName evidence="4">DUF2157 domain-containing protein</fullName>
    </recommendedName>
</protein>
<feature type="transmembrane region" description="Helical" evidence="1">
    <location>
        <begin position="432"/>
        <end position="456"/>
    </location>
</feature>
<sequence>MALADLRTREAQLTARRNELVAALRAAPTGTDQAEDYSGVVSSPAPSLGRPRDLSVKAVQNLLLALGGLLLVVSAIVFTAVSWGHLGIAGRAAILLGLTGLVLAAPIPLRRRGLAATAETLAMLGLALLLLDGYAARQAGLTGLDAIRPQPYTAGLIGVVAVAFAAYGRLARLRSPIPVAVGLVQLPLAVLAFDKGAFWLVAALLATACADAAAWLAGRRRMAAVCFGCTWSLGVAIGLAESLETYEARSAWPLSGALIVAVVAGLVIAVRATRPWSVALTAFSAIALIAALTVPTRVVLESPWAVTPAPLAGLAVTMLAVLASRTASAVKAAPLRAAVVEAAVTATGTAAIATALLSTPVAVPVINALAGPLDWGGVWSGIGTTGVREALGAQSVAGPPDLVVLATLALACAVLALFVVRHGRTDGAASRARLHMLIVVAPAFASMTVAVCPVALGMRTRRR</sequence>
<feature type="transmembrane region" description="Helical" evidence="1">
    <location>
        <begin position="335"/>
        <end position="357"/>
    </location>
</feature>
<feature type="transmembrane region" description="Helical" evidence="1">
    <location>
        <begin position="304"/>
        <end position="323"/>
    </location>
</feature>
<dbReference type="EMBL" id="JAFCNB010000039">
    <property type="protein sequence ID" value="MBP2708629.1"/>
    <property type="molecule type" value="Genomic_DNA"/>
</dbReference>
<keyword evidence="1" id="KW-0472">Membrane</keyword>
<feature type="transmembrane region" description="Helical" evidence="1">
    <location>
        <begin position="114"/>
        <end position="131"/>
    </location>
</feature>
<organism evidence="2 3">
    <name type="scientific">Microbispora oryzae</name>
    <dbReference type="NCBI Taxonomy" id="2806554"/>
    <lineage>
        <taxon>Bacteria</taxon>
        <taxon>Bacillati</taxon>
        <taxon>Actinomycetota</taxon>
        <taxon>Actinomycetes</taxon>
        <taxon>Streptosporangiales</taxon>
        <taxon>Streptosporangiaceae</taxon>
        <taxon>Microbispora</taxon>
    </lineage>
</organism>
<feature type="transmembrane region" description="Helical" evidence="1">
    <location>
        <begin position="151"/>
        <end position="170"/>
    </location>
</feature>
<dbReference type="RefSeq" id="WP_210159887.1">
    <property type="nucleotide sequence ID" value="NZ_JAFCNB010000039.1"/>
</dbReference>
<keyword evidence="1" id="KW-0812">Transmembrane</keyword>
<name>A0A941ASL3_9ACTN</name>